<evidence type="ECO:0000256" key="3">
    <source>
        <dbReference type="ARBA" id="ARBA00023163"/>
    </source>
</evidence>
<dbReference type="Gene3D" id="1.10.260.40">
    <property type="entry name" value="lambda repressor-like DNA-binding domains"/>
    <property type="match status" value="1"/>
</dbReference>
<keyword evidence="6" id="KW-1185">Reference proteome</keyword>
<protein>
    <submittedName>
        <fullName evidence="5">LacI family transcriptional regulator</fullName>
    </submittedName>
</protein>
<dbReference type="Gene3D" id="3.40.50.2300">
    <property type="match status" value="2"/>
</dbReference>
<evidence type="ECO:0000313" key="5">
    <source>
        <dbReference type="EMBL" id="MDQ0647091.1"/>
    </source>
</evidence>
<dbReference type="Pfam" id="PF00356">
    <property type="entry name" value="LacI"/>
    <property type="match status" value="1"/>
</dbReference>
<dbReference type="EMBL" id="JAUSXV010000001">
    <property type="protein sequence ID" value="MDQ0647091.1"/>
    <property type="molecule type" value="Genomic_DNA"/>
</dbReference>
<dbReference type="GO" id="GO:0000976">
    <property type="term" value="F:transcription cis-regulatory region binding"/>
    <property type="evidence" value="ECO:0007669"/>
    <property type="project" value="TreeGrafter"/>
</dbReference>
<keyword evidence="1" id="KW-0805">Transcription regulation</keyword>
<dbReference type="CDD" id="cd01392">
    <property type="entry name" value="HTH_LacI"/>
    <property type="match status" value="1"/>
</dbReference>
<dbReference type="PROSITE" id="PS00356">
    <property type="entry name" value="HTH_LACI_1"/>
    <property type="match status" value="1"/>
</dbReference>
<reference evidence="5 6" key="1">
    <citation type="submission" date="2023-07" db="EMBL/GenBank/DDBJ databases">
        <title>Comparative genomics of wheat-associated soil bacteria to identify genetic determinants of phenazine resistance.</title>
        <authorList>
            <person name="Mouncey N."/>
        </authorList>
    </citation>
    <scope>NUCLEOTIDE SEQUENCE [LARGE SCALE GENOMIC DNA]</scope>
    <source>
        <strain evidence="5 6">W4I9-1</strain>
    </source>
</reference>
<accession>A0AAW8EUW4</accession>
<dbReference type="AlphaFoldDB" id="A0AAW8EUW4"/>
<organism evidence="5 6">
    <name type="scientific">Microbacterium natoriense</name>
    <dbReference type="NCBI Taxonomy" id="284570"/>
    <lineage>
        <taxon>Bacteria</taxon>
        <taxon>Bacillati</taxon>
        <taxon>Actinomycetota</taxon>
        <taxon>Actinomycetes</taxon>
        <taxon>Micrococcales</taxon>
        <taxon>Microbacteriaceae</taxon>
        <taxon>Microbacterium</taxon>
    </lineage>
</organism>
<dbReference type="GO" id="GO:0003700">
    <property type="term" value="F:DNA-binding transcription factor activity"/>
    <property type="evidence" value="ECO:0007669"/>
    <property type="project" value="TreeGrafter"/>
</dbReference>
<proteinExistence type="predicted"/>
<evidence type="ECO:0000259" key="4">
    <source>
        <dbReference type="PROSITE" id="PS50932"/>
    </source>
</evidence>
<dbReference type="PANTHER" id="PTHR30146">
    <property type="entry name" value="LACI-RELATED TRANSCRIPTIONAL REPRESSOR"/>
    <property type="match status" value="1"/>
</dbReference>
<dbReference type="SUPFAM" id="SSF47413">
    <property type="entry name" value="lambda repressor-like DNA-binding domains"/>
    <property type="match status" value="1"/>
</dbReference>
<feature type="domain" description="HTH lacI-type" evidence="4">
    <location>
        <begin position="15"/>
        <end position="69"/>
    </location>
</feature>
<dbReference type="Proteomes" id="UP001244427">
    <property type="component" value="Unassembled WGS sequence"/>
</dbReference>
<dbReference type="SUPFAM" id="SSF53822">
    <property type="entry name" value="Periplasmic binding protein-like I"/>
    <property type="match status" value="1"/>
</dbReference>
<keyword evidence="3" id="KW-0804">Transcription</keyword>
<gene>
    <name evidence="5" type="ORF">QFZ53_001287</name>
</gene>
<name>A0AAW8EUW4_9MICO</name>
<evidence type="ECO:0000313" key="6">
    <source>
        <dbReference type="Proteomes" id="UP001244427"/>
    </source>
</evidence>
<dbReference type="InterPro" id="IPR028082">
    <property type="entry name" value="Peripla_BP_I"/>
</dbReference>
<dbReference type="PANTHER" id="PTHR30146:SF153">
    <property type="entry name" value="LACTOSE OPERON REPRESSOR"/>
    <property type="match status" value="1"/>
</dbReference>
<evidence type="ECO:0000256" key="2">
    <source>
        <dbReference type="ARBA" id="ARBA00023125"/>
    </source>
</evidence>
<dbReference type="InterPro" id="IPR000843">
    <property type="entry name" value="HTH_LacI"/>
</dbReference>
<keyword evidence="2" id="KW-0238">DNA-binding</keyword>
<sequence>MQFAQNGRVPSPSRITLTDVASRAGVSVATASRALRARGEMAADTRSRVLRAASELGYSTTGQVRGRPRRGTSLMFDLVLGHFHDPYTEEITAGARTTASRLGYDLVLTAERDEPADDWPERIRSRGSAGVIVGLIVPTSTQIAAMRRAGIPLVLMEPPSEASSPLPSLRTTDSAGGAAAARHLVERGARRFVVIGGAPSYRYGRARVDGFVRTVDEIAPGAPCVRTSADWSAWDARRACARALAELPGDGPIGVFACSDEMAAGAYRAIADSGRAIPRDVLVVGFDDVRGARWLHPSLTTIRQPIREMASEAVRILAHAAAGGEVSTEAIVMPTELVERGSTRALVRD</sequence>
<evidence type="ECO:0000256" key="1">
    <source>
        <dbReference type="ARBA" id="ARBA00023015"/>
    </source>
</evidence>
<dbReference type="InterPro" id="IPR046335">
    <property type="entry name" value="LacI/GalR-like_sensor"/>
</dbReference>
<dbReference type="SMART" id="SM00354">
    <property type="entry name" value="HTH_LACI"/>
    <property type="match status" value="1"/>
</dbReference>
<dbReference type="Pfam" id="PF13377">
    <property type="entry name" value="Peripla_BP_3"/>
    <property type="match status" value="1"/>
</dbReference>
<dbReference type="InterPro" id="IPR010982">
    <property type="entry name" value="Lambda_DNA-bd_dom_sf"/>
</dbReference>
<comment type="caution">
    <text evidence="5">The sequence shown here is derived from an EMBL/GenBank/DDBJ whole genome shotgun (WGS) entry which is preliminary data.</text>
</comment>
<dbReference type="PROSITE" id="PS50932">
    <property type="entry name" value="HTH_LACI_2"/>
    <property type="match status" value="1"/>
</dbReference>